<feature type="transmembrane region" description="Helical" evidence="6">
    <location>
        <begin position="523"/>
        <end position="547"/>
    </location>
</feature>
<gene>
    <name evidence="7" type="ORF">RHO25_001942</name>
</gene>
<keyword evidence="3 6" id="KW-1133">Transmembrane helix</keyword>
<organism evidence="7 8">
    <name type="scientific">Cercospora beticola</name>
    <name type="common">Sugarbeet leaf spot fungus</name>
    <dbReference type="NCBI Taxonomy" id="122368"/>
    <lineage>
        <taxon>Eukaryota</taxon>
        <taxon>Fungi</taxon>
        <taxon>Dikarya</taxon>
        <taxon>Ascomycota</taxon>
        <taxon>Pezizomycotina</taxon>
        <taxon>Dothideomycetes</taxon>
        <taxon>Dothideomycetidae</taxon>
        <taxon>Mycosphaerellales</taxon>
        <taxon>Mycosphaerellaceae</taxon>
        <taxon>Cercospora</taxon>
    </lineage>
</organism>
<evidence type="ECO:0000256" key="5">
    <source>
        <dbReference type="SAM" id="MobiDB-lite"/>
    </source>
</evidence>
<proteinExistence type="predicted"/>
<dbReference type="RefSeq" id="XP_065458223.1">
    <property type="nucleotide sequence ID" value="XM_065602151.1"/>
</dbReference>
<keyword evidence="4 6" id="KW-0472">Membrane</keyword>
<keyword evidence="8" id="KW-1185">Reference proteome</keyword>
<evidence type="ECO:0000313" key="8">
    <source>
        <dbReference type="Proteomes" id="UP001302367"/>
    </source>
</evidence>
<name>A0ABZ0NCU6_CERBT</name>
<feature type="transmembrane region" description="Helical" evidence="6">
    <location>
        <begin position="486"/>
        <end position="511"/>
    </location>
</feature>
<evidence type="ECO:0000256" key="2">
    <source>
        <dbReference type="ARBA" id="ARBA00022692"/>
    </source>
</evidence>
<dbReference type="Pfam" id="PF01544">
    <property type="entry name" value="CorA"/>
    <property type="match status" value="1"/>
</dbReference>
<dbReference type="InterPro" id="IPR002523">
    <property type="entry name" value="MgTranspt_CorA/ZnTranspt_ZntB"/>
</dbReference>
<dbReference type="Gene3D" id="1.20.58.340">
    <property type="entry name" value="Magnesium transport protein CorA, transmembrane region"/>
    <property type="match status" value="1"/>
</dbReference>
<dbReference type="Proteomes" id="UP001302367">
    <property type="component" value="Chromosome 1"/>
</dbReference>
<dbReference type="EMBL" id="CP134184">
    <property type="protein sequence ID" value="WPA97333.1"/>
    <property type="molecule type" value="Genomic_DNA"/>
</dbReference>
<evidence type="ECO:0000256" key="1">
    <source>
        <dbReference type="ARBA" id="ARBA00004141"/>
    </source>
</evidence>
<sequence length="614" mass="69046">MKLTTADSEVHHDASPNGGEGRNGESQDHWAHQWQHVPTFELQDRDHILEFHQDETISSSDLLNAIKRIVDRRIVRQRGFRDAFKDCCRTYGDVWSTKVTPPGSQNERYERWLDAGDSSIPIPSAREDEATWRETRPQHDFPMHAPMARNTGTYHPYCDIGTSSDGALMFVDVSLQVICEVGEHLNVSPSFFAYHVCSPPWWRCDSSARAQRSGWGLESQQCSQADGIVYETYGSRRYIAFNDVLPSSFVEVDPTTHTRVSCLNVNEAFYIVLLKNAGSAQPFEPWEGALVLPMQGELSKLSDLLYGYFSNAWSVQRLSHLLKHGSSLEQNSSLFIWQLTVCHYAQTLSSTLRKVEGPLAGVNTDEALGRLKGYRNSVARLRRHLANTVGTLDPRLLQSVYDKVATCSDHLDANSGAESRVSSSYQSPRQLVSRTLEEEHNWLERQAAHVMSSLNENLQLIIAAISLKQSRIALEDSRTSRRNGELATLLTLLAAIYLPMTLATGIFGMNIQEINGEAKGPNWRAVAAVAGLLLGASVLSIAVFWLWPKRKRSSDLGHEPEAPWEQAAEGFYVFPDDIELGTIAELVAAGQKSKWWRLPKLRQFKVRSKKRKRP</sequence>
<evidence type="ECO:0000256" key="4">
    <source>
        <dbReference type="ARBA" id="ARBA00023136"/>
    </source>
</evidence>
<evidence type="ECO:0000256" key="6">
    <source>
        <dbReference type="SAM" id="Phobius"/>
    </source>
</evidence>
<feature type="region of interest" description="Disordered" evidence="5">
    <location>
        <begin position="1"/>
        <end position="29"/>
    </location>
</feature>
<evidence type="ECO:0000313" key="7">
    <source>
        <dbReference type="EMBL" id="WPA97333.1"/>
    </source>
</evidence>
<dbReference type="InterPro" id="IPR045863">
    <property type="entry name" value="CorA_TM1_TM2"/>
</dbReference>
<reference evidence="7 8" key="1">
    <citation type="submission" date="2023-09" db="EMBL/GenBank/DDBJ databases">
        <title>Complete-Gapless Cercospora beticola genome.</title>
        <authorList>
            <person name="Wyatt N.A."/>
            <person name="Spanner R.E."/>
            <person name="Bolton M.D."/>
        </authorList>
    </citation>
    <scope>NUCLEOTIDE SEQUENCE [LARGE SCALE GENOMIC DNA]</scope>
    <source>
        <strain evidence="7">Cb09-40</strain>
    </source>
</reference>
<protein>
    <submittedName>
        <fullName evidence="7">Uncharacterized protein</fullName>
    </submittedName>
</protein>
<evidence type="ECO:0000256" key="3">
    <source>
        <dbReference type="ARBA" id="ARBA00022989"/>
    </source>
</evidence>
<dbReference type="SUPFAM" id="SSF144083">
    <property type="entry name" value="Magnesium transport protein CorA, transmembrane region"/>
    <property type="match status" value="1"/>
</dbReference>
<comment type="subcellular location">
    <subcellularLocation>
        <location evidence="1">Membrane</location>
        <topology evidence="1">Multi-pass membrane protein</topology>
    </subcellularLocation>
</comment>
<keyword evidence="2 6" id="KW-0812">Transmembrane</keyword>
<dbReference type="GeneID" id="90643768"/>
<accession>A0ABZ0NCU6</accession>